<dbReference type="InterPro" id="IPR056740">
    <property type="entry name" value="ILV_EDD_C"/>
</dbReference>
<keyword evidence="5" id="KW-0100">Branched-chain amino acid biosynthesis</keyword>
<keyword evidence="2" id="KW-0001">2Fe-2S</keyword>
<evidence type="ECO:0000313" key="8">
    <source>
        <dbReference type="EMBL" id="MFD1717280.1"/>
    </source>
</evidence>
<keyword evidence="3" id="KW-0411">Iron-sulfur</keyword>
<evidence type="ECO:0000259" key="7">
    <source>
        <dbReference type="Pfam" id="PF24877"/>
    </source>
</evidence>
<dbReference type="PANTHER" id="PTHR43661">
    <property type="entry name" value="D-XYLONATE DEHYDRATASE"/>
    <property type="match status" value="1"/>
</dbReference>
<dbReference type="SUPFAM" id="SSF143975">
    <property type="entry name" value="IlvD/EDD N-terminal domain-like"/>
    <property type="match status" value="1"/>
</dbReference>
<evidence type="ECO:0000256" key="5">
    <source>
        <dbReference type="ARBA" id="ARBA00023304"/>
    </source>
</evidence>
<reference evidence="9" key="1">
    <citation type="journal article" date="2019" name="Int. J. Syst. Evol. Microbiol.">
        <title>The Global Catalogue of Microorganisms (GCM) 10K type strain sequencing project: providing services to taxonomists for standard genome sequencing and annotation.</title>
        <authorList>
            <consortium name="The Broad Institute Genomics Platform"/>
            <consortium name="The Broad Institute Genome Sequencing Center for Infectious Disease"/>
            <person name="Wu L."/>
            <person name="Ma J."/>
        </authorList>
    </citation>
    <scope>NUCLEOTIDE SEQUENCE [LARGE SCALE GENOMIC DNA]</scope>
    <source>
        <strain evidence="9">JCM 17130</strain>
    </source>
</reference>
<dbReference type="PROSITE" id="PS00886">
    <property type="entry name" value="ILVD_EDD_1"/>
    <property type="match status" value="1"/>
</dbReference>
<evidence type="ECO:0000256" key="1">
    <source>
        <dbReference type="ARBA" id="ARBA00006486"/>
    </source>
</evidence>
<dbReference type="InterPro" id="IPR000581">
    <property type="entry name" value="ILV_EDD_N"/>
</dbReference>
<dbReference type="GO" id="GO:0004160">
    <property type="term" value="F:dihydroxy-acid dehydratase activity"/>
    <property type="evidence" value="ECO:0007669"/>
    <property type="project" value="UniProtKB-EC"/>
</dbReference>
<dbReference type="PANTHER" id="PTHR43661:SF3">
    <property type="entry name" value="D-XYLONATE DEHYDRATASE YAGF-RELATED"/>
    <property type="match status" value="1"/>
</dbReference>
<keyword evidence="2" id="KW-0479">Metal-binding</keyword>
<feature type="domain" description="Dihydroxy-acid/6-phosphogluconate dehydratase N-terminal" evidence="6">
    <location>
        <begin position="33"/>
        <end position="360"/>
    </location>
</feature>
<dbReference type="Proteomes" id="UP001597277">
    <property type="component" value="Unassembled WGS sequence"/>
</dbReference>
<evidence type="ECO:0000256" key="2">
    <source>
        <dbReference type="ARBA" id="ARBA00022714"/>
    </source>
</evidence>
<accession>A0ABW4L3U9</accession>
<dbReference type="Pfam" id="PF00920">
    <property type="entry name" value="ILVD_EDD_N"/>
    <property type="match status" value="1"/>
</dbReference>
<dbReference type="SUPFAM" id="SSF52016">
    <property type="entry name" value="LeuD/IlvD-like"/>
    <property type="match status" value="1"/>
</dbReference>
<dbReference type="RefSeq" id="WP_388003198.1">
    <property type="nucleotide sequence ID" value="NZ_JBHUEE010000002.1"/>
</dbReference>
<sequence length="572" mass="59658">MSLRSNFPAASAHAVTRRAQWVSLGIDPTELDRPKVAIINTSNDLAACFAHLDDIADLLKEELRSLGLLPFELRTAAPSDFITNAGRGGRYVLSARDLITNDVEVMVEGAQLDAMICLSSCDKTTPGHLMAAGRLNIPTVIVPCGYQRSGLAEGGEADVEEIFLRAAQQGLRDHSGPDGPQRAADELAALHELADGAIRGPGVCSGLATANSMHMAAEALGMAVTGSAPVRALSERMWDSVRRSAHALADLVARDVRPREVITAGSVTNAVRTMLAVGGSVNTIKHLQAVATEAGVDLDVWETFRTLGRETPTVCSIRPNGPDLIEDLEDAGGAATVLRELQPLLDGNQRTVDGGPLADNLARARPGDGRVIRSLDDPCSTTPAIVVLRGTLATDGAVSKRPIPDPGPRSFRGPARVFHSREEGIEAVVENRIQAGDVAIIRGIGVTGGPAMGMISAFVFALEGRGLASEVPVITDGQMSGLVNHGIGIGEVSPEAAAGGALGLVRDGDLVEIDLAEGRLDLFVDPAELATRPAFTPPAPADTSRYLDQYRATVQPLACGAVLGARSATGGA</sequence>
<gene>
    <name evidence="8" type="ORF">ACFSE6_05515</name>
</gene>
<evidence type="ECO:0000256" key="3">
    <source>
        <dbReference type="ARBA" id="ARBA00023014"/>
    </source>
</evidence>
<organism evidence="8 9">
    <name type="scientific">Georgenia deserti</name>
    <dbReference type="NCBI Taxonomy" id="2093781"/>
    <lineage>
        <taxon>Bacteria</taxon>
        <taxon>Bacillati</taxon>
        <taxon>Actinomycetota</taxon>
        <taxon>Actinomycetes</taxon>
        <taxon>Micrococcales</taxon>
        <taxon>Bogoriellaceae</taxon>
        <taxon>Georgenia</taxon>
    </lineage>
</organism>
<evidence type="ECO:0000256" key="4">
    <source>
        <dbReference type="ARBA" id="ARBA00023239"/>
    </source>
</evidence>
<keyword evidence="5" id="KW-0028">Amino-acid biosynthesis</keyword>
<keyword evidence="9" id="KW-1185">Reference proteome</keyword>
<keyword evidence="4 8" id="KW-0456">Lyase</keyword>
<dbReference type="Gene3D" id="3.50.30.80">
    <property type="entry name" value="IlvD/EDD C-terminal domain-like"/>
    <property type="match status" value="1"/>
</dbReference>
<name>A0ABW4L3U9_9MICO</name>
<evidence type="ECO:0000313" key="9">
    <source>
        <dbReference type="Proteomes" id="UP001597277"/>
    </source>
</evidence>
<dbReference type="InterPro" id="IPR042096">
    <property type="entry name" value="Dihydro-acid_dehy_C"/>
</dbReference>
<comment type="similarity">
    <text evidence="1">Belongs to the IlvD/Edd family.</text>
</comment>
<dbReference type="InterPro" id="IPR020558">
    <property type="entry name" value="DiOHA_6PGluconate_deHydtase_CS"/>
</dbReference>
<dbReference type="InterPro" id="IPR037237">
    <property type="entry name" value="IlvD/EDD_N"/>
</dbReference>
<keyword evidence="2" id="KW-0408">Iron</keyword>
<dbReference type="EC" id="4.2.1.9" evidence="8"/>
<feature type="domain" description="Dihydroxy-acid/6-phosphogluconate dehydratase C-terminal" evidence="7">
    <location>
        <begin position="371"/>
        <end position="561"/>
    </location>
</feature>
<proteinExistence type="inferred from homology"/>
<protein>
    <submittedName>
        <fullName evidence="8">Dihydroxy-acid dehydratase</fullName>
        <ecNumber evidence="8">4.2.1.9</ecNumber>
    </submittedName>
</protein>
<dbReference type="EMBL" id="JBHUEE010000002">
    <property type="protein sequence ID" value="MFD1717280.1"/>
    <property type="molecule type" value="Genomic_DNA"/>
</dbReference>
<comment type="caution">
    <text evidence="8">The sequence shown here is derived from an EMBL/GenBank/DDBJ whole genome shotgun (WGS) entry which is preliminary data.</text>
</comment>
<dbReference type="Pfam" id="PF24877">
    <property type="entry name" value="ILV_EDD_C"/>
    <property type="match status" value="1"/>
</dbReference>
<evidence type="ECO:0000259" key="6">
    <source>
        <dbReference type="Pfam" id="PF00920"/>
    </source>
</evidence>